<evidence type="ECO:0000256" key="3">
    <source>
        <dbReference type="ARBA" id="ARBA00022527"/>
    </source>
</evidence>
<dbReference type="InterPro" id="IPR011009">
    <property type="entry name" value="Kinase-like_dom_sf"/>
</dbReference>
<evidence type="ECO:0000256" key="2">
    <source>
        <dbReference type="ARBA" id="ARBA00011245"/>
    </source>
</evidence>
<keyword evidence="8 10" id="KW-0067">ATP-binding</keyword>
<evidence type="ECO:0000313" key="14">
    <source>
        <dbReference type="EMBL" id="EER13076.1"/>
    </source>
</evidence>
<dbReference type="RefSeq" id="XP_002781281.1">
    <property type="nucleotide sequence ID" value="XM_002781235.1"/>
</dbReference>
<protein>
    <submittedName>
        <fullName evidence="14">Calmodulin-domain protein kinase 2, putative</fullName>
    </submittedName>
</protein>
<dbReference type="PROSITE" id="PS50222">
    <property type="entry name" value="EF_HAND_2"/>
    <property type="match status" value="1"/>
</dbReference>
<keyword evidence="3 11" id="KW-0723">Serine/threonine-protein kinase</keyword>
<dbReference type="PROSITE" id="PS00107">
    <property type="entry name" value="PROTEIN_KINASE_ATP"/>
    <property type="match status" value="1"/>
</dbReference>
<dbReference type="PANTHER" id="PTHR24349">
    <property type="entry name" value="SERINE/THREONINE-PROTEIN KINASE"/>
    <property type="match status" value="1"/>
</dbReference>
<comment type="subunit">
    <text evidence="2">Monomer.</text>
</comment>
<keyword evidence="4" id="KW-0808">Transferase</keyword>
<proteinExistence type="inferred from homology"/>
<dbReference type="InterPro" id="IPR011992">
    <property type="entry name" value="EF-hand-dom_pair"/>
</dbReference>
<dbReference type="InterPro" id="IPR000719">
    <property type="entry name" value="Prot_kinase_dom"/>
</dbReference>
<dbReference type="Proteomes" id="UP000007800">
    <property type="component" value="Unassembled WGS sequence"/>
</dbReference>
<dbReference type="GO" id="GO:0005524">
    <property type="term" value="F:ATP binding"/>
    <property type="evidence" value="ECO:0007669"/>
    <property type="project" value="UniProtKB-UniRule"/>
</dbReference>
<dbReference type="PROSITE" id="PS50011">
    <property type="entry name" value="PROTEIN_KINASE_DOM"/>
    <property type="match status" value="1"/>
</dbReference>
<keyword evidence="5 10" id="KW-0547">Nucleotide-binding</keyword>
<evidence type="ECO:0000313" key="15">
    <source>
        <dbReference type="Proteomes" id="UP000007800"/>
    </source>
</evidence>
<evidence type="ECO:0000259" key="13">
    <source>
        <dbReference type="PROSITE" id="PS50222"/>
    </source>
</evidence>
<dbReference type="GeneID" id="9056526"/>
<dbReference type="SUPFAM" id="SSF56112">
    <property type="entry name" value="Protein kinase-like (PK-like)"/>
    <property type="match status" value="1"/>
</dbReference>
<keyword evidence="7" id="KW-0106">Calcium</keyword>
<evidence type="ECO:0000259" key="12">
    <source>
        <dbReference type="PROSITE" id="PS50011"/>
    </source>
</evidence>
<dbReference type="OMA" id="DHIVHTA"/>
<dbReference type="InterPro" id="IPR050205">
    <property type="entry name" value="CDPK_Ser/Thr_kinases"/>
</dbReference>
<feature type="domain" description="Protein kinase" evidence="12">
    <location>
        <begin position="74"/>
        <end position="349"/>
    </location>
</feature>
<name>C5KR20_PERM5</name>
<feature type="domain" description="EF-hand" evidence="13">
    <location>
        <begin position="393"/>
        <end position="428"/>
    </location>
</feature>
<evidence type="ECO:0000256" key="11">
    <source>
        <dbReference type="RuleBase" id="RU000304"/>
    </source>
</evidence>
<dbReference type="SUPFAM" id="SSF47473">
    <property type="entry name" value="EF-hand"/>
    <property type="match status" value="1"/>
</dbReference>
<dbReference type="PROSITE" id="PS00018">
    <property type="entry name" value="EF_HAND_1"/>
    <property type="match status" value="1"/>
</dbReference>
<comment type="cofactor">
    <cofactor evidence="1">
        <name>Mg(2+)</name>
        <dbReference type="ChEBI" id="CHEBI:18420"/>
    </cofactor>
</comment>
<sequence>MGNAALAPIMNPFSLCQNVPSLDQSEMANQPMKALSGGSLPTTPTTTTTGCIPSERTMRSAFPIHRGLPFRSIYRKARRLGKGSYGEVYLAEEVGIKGRLVAVKDCQVDEAVQSDKATRSYTTEIAALSALPSHPRIIRVFEVFENEDGLYHIVMEACWGGELYDHIVHTARENPTLSRGLPEAEVSSLMRQVLEALAFIHARHIVHRDVKAENFLFVDKHDKSRLKLCDFGAAVNLRTTVKGLAEGRVGTLSYAAPEIYLSEGADTRSDMWSAGVVLYVMLCAASPFRQSGDRSTKVVVHRVKTGSIIKNRPAWQNLSEAAVDLVRRLLVVEPSRRLTAAEALHHPFVLASSPSITPRTLTIAGRHKLDRYLAFPLQRKELLRAAARLVPESQLGELSRIFAIADSDHDGRVDLGELNFLVEESASGS</sequence>
<keyword evidence="15" id="KW-1185">Reference proteome</keyword>
<dbReference type="Gene3D" id="1.10.510.10">
    <property type="entry name" value="Transferase(Phosphotransferase) domain 1"/>
    <property type="match status" value="1"/>
</dbReference>
<gene>
    <name evidence="14" type="ORF">Pmar_PMAR023926</name>
</gene>
<evidence type="ECO:0000256" key="8">
    <source>
        <dbReference type="ARBA" id="ARBA00022840"/>
    </source>
</evidence>
<reference evidence="14 15" key="1">
    <citation type="submission" date="2008-07" db="EMBL/GenBank/DDBJ databases">
        <authorList>
            <person name="El-Sayed N."/>
            <person name="Caler E."/>
            <person name="Inman J."/>
            <person name="Amedeo P."/>
            <person name="Hass B."/>
            <person name="Wortman J."/>
        </authorList>
    </citation>
    <scope>NUCLEOTIDE SEQUENCE [LARGE SCALE GENOMIC DNA]</scope>
    <source>
        <strain evidence="15">ATCC 50983 / TXsc</strain>
    </source>
</reference>
<dbReference type="InParanoid" id="C5KR20"/>
<evidence type="ECO:0000256" key="7">
    <source>
        <dbReference type="ARBA" id="ARBA00022837"/>
    </source>
</evidence>
<dbReference type="AlphaFoldDB" id="C5KR20"/>
<feature type="binding site" evidence="10">
    <location>
        <position position="104"/>
    </location>
    <ligand>
        <name>ATP</name>
        <dbReference type="ChEBI" id="CHEBI:30616"/>
    </ligand>
</feature>
<keyword evidence="6 14" id="KW-0418">Kinase</keyword>
<accession>C5KR20</accession>
<evidence type="ECO:0000256" key="6">
    <source>
        <dbReference type="ARBA" id="ARBA00022777"/>
    </source>
</evidence>
<evidence type="ECO:0000256" key="4">
    <source>
        <dbReference type="ARBA" id="ARBA00022679"/>
    </source>
</evidence>
<dbReference type="InterPro" id="IPR008271">
    <property type="entry name" value="Ser/Thr_kinase_AS"/>
</dbReference>
<dbReference type="EMBL" id="GG675651">
    <property type="protein sequence ID" value="EER13076.1"/>
    <property type="molecule type" value="Genomic_DNA"/>
</dbReference>
<dbReference type="OrthoDB" id="40902at2759"/>
<dbReference type="InterPro" id="IPR002048">
    <property type="entry name" value="EF_hand_dom"/>
</dbReference>
<dbReference type="Pfam" id="PF00069">
    <property type="entry name" value="Pkinase"/>
    <property type="match status" value="1"/>
</dbReference>
<dbReference type="FunFam" id="1.10.510.10:FF:000571">
    <property type="entry name" value="Maternal embryonic leucine zipper kinase"/>
    <property type="match status" value="1"/>
</dbReference>
<comment type="similarity">
    <text evidence="9">Belongs to the protein kinase superfamily. Ser/Thr protein kinase family. CDPK subfamily.</text>
</comment>
<dbReference type="SMART" id="SM00220">
    <property type="entry name" value="S_TKc"/>
    <property type="match status" value="1"/>
</dbReference>
<dbReference type="GO" id="GO:0004674">
    <property type="term" value="F:protein serine/threonine kinase activity"/>
    <property type="evidence" value="ECO:0007669"/>
    <property type="project" value="UniProtKB-KW"/>
</dbReference>
<evidence type="ECO:0000256" key="5">
    <source>
        <dbReference type="ARBA" id="ARBA00022741"/>
    </source>
</evidence>
<dbReference type="InterPro" id="IPR018247">
    <property type="entry name" value="EF_Hand_1_Ca_BS"/>
</dbReference>
<evidence type="ECO:0000256" key="10">
    <source>
        <dbReference type="PROSITE-ProRule" id="PRU10141"/>
    </source>
</evidence>
<evidence type="ECO:0000256" key="9">
    <source>
        <dbReference type="ARBA" id="ARBA00024334"/>
    </source>
</evidence>
<evidence type="ECO:0000256" key="1">
    <source>
        <dbReference type="ARBA" id="ARBA00001946"/>
    </source>
</evidence>
<organism evidence="15">
    <name type="scientific">Perkinsus marinus (strain ATCC 50983 / TXsc)</name>
    <dbReference type="NCBI Taxonomy" id="423536"/>
    <lineage>
        <taxon>Eukaryota</taxon>
        <taxon>Sar</taxon>
        <taxon>Alveolata</taxon>
        <taxon>Perkinsozoa</taxon>
        <taxon>Perkinsea</taxon>
        <taxon>Perkinsida</taxon>
        <taxon>Perkinsidae</taxon>
        <taxon>Perkinsus</taxon>
    </lineage>
</organism>
<dbReference type="GO" id="GO:0005509">
    <property type="term" value="F:calcium ion binding"/>
    <property type="evidence" value="ECO:0007669"/>
    <property type="project" value="InterPro"/>
</dbReference>
<dbReference type="PROSITE" id="PS00108">
    <property type="entry name" value="PROTEIN_KINASE_ST"/>
    <property type="match status" value="1"/>
</dbReference>
<feature type="non-terminal residue" evidence="14">
    <location>
        <position position="429"/>
    </location>
</feature>
<dbReference type="InterPro" id="IPR017441">
    <property type="entry name" value="Protein_kinase_ATP_BS"/>
</dbReference>